<comment type="caution">
    <text evidence="7">The sequence shown here is derived from an EMBL/GenBank/DDBJ whole genome shotgun (WGS) entry which is preliminary data.</text>
</comment>
<dbReference type="AlphaFoldDB" id="A0A2M7RB71"/>
<reference evidence="8" key="1">
    <citation type="submission" date="2017-09" db="EMBL/GenBank/DDBJ databases">
        <title>Depth-based differentiation of microbial function through sediment-hosted aquifers and enrichment of novel symbionts in the deep terrestrial subsurface.</title>
        <authorList>
            <person name="Probst A.J."/>
            <person name="Ladd B."/>
            <person name="Jarett J.K."/>
            <person name="Geller-Mcgrath D.E."/>
            <person name="Sieber C.M.K."/>
            <person name="Emerson J.B."/>
            <person name="Anantharaman K."/>
            <person name="Thomas B.C."/>
            <person name="Malmstrom R."/>
            <person name="Stieglmeier M."/>
            <person name="Klingl A."/>
            <person name="Woyke T."/>
            <person name="Ryan C.M."/>
            <person name="Banfield J.F."/>
        </authorList>
    </citation>
    <scope>NUCLEOTIDE SEQUENCE [LARGE SCALE GENOMIC DNA]</scope>
</reference>
<dbReference type="Pfam" id="PF04932">
    <property type="entry name" value="Wzy_C"/>
    <property type="match status" value="1"/>
</dbReference>
<feature type="transmembrane region" description="Helical" evidence="5">
    <location>
        <begin position="276"/>
        <end position="293"/>
    </location>
</feature>
<feature type="transmembrane region" description="Helical" evidence="5">
    <location>
        <begin position="68"/>
        <end position="91"/>
    </location>
</feature>
<feature type="transmembrane region" description="Helical" evidence="5">
    <location>
        <begin position="218"/>
        <end position="236"/>
    </location>
</feature>
<keyword evidence="4 5" id="KW-0472">Membrane</keyword>
<feature type="transmembrane region" description="Helical" evidence="5">
    <location>
        <begin position="103"/>
        <end position="122"/>
    </location>
</feature>
<feature type="transmembrane region" description="Helical" evidence="5">
    <location>
        <begin position="29"/>
        <end position="48"/>
    </location>
</feature>
<evidence type="ECO:0000313" key="8">
    <source>
        <dbReference type="Proteomes" id="UP000228689"/>
    </source>
</evidence>
<organism evidence="7 8">
    <name type="scientific">Candidatus Komeilibacteria bacterium CG_4_10_14_0_8_um_filter_37_78</name>
    <dbReference type="NCBI Taxonomy" id="1974471"/>
    <lineage>
        <taxon>Bacteria</taxon>
        <taxon>Candidatus Komeiliibacteriota</taxon>
    </lineage>
</organism>
<feature type="transmembrane region" description="Helical" evidence="5">
    <location>
        <begin position="153"/>
        <end position="174"/>
    </location>
</feature>
<feature type="transmembrane region" description="Helical" evidence="5">
    <location>
        <begin position="248"/>
        <end position="270"/>
    </location>
</feature>
<feature type="transmembrane region" description="Helical" evidence="5">
    <location>
        <begin position="128"/>
        <end position="144"/>
    </location>
</feature>
<protein>
    <recommendedName>
        <fullName evidence="6">O-antigen ligase-related domain-containing protein</fullName>
    </recommendedName>
</protein>
<name>A0A2M7RB71_9BACT</name>
<keyword evidence="2 5" id="KW-0812">Transmembrane</keyword>
<evidence type="ECO:0000256" key="3">
    <source>
        <dbReference type="ARBA" id="ARBA00022989"/>
    </source>
</evidence>
<dbReference type="PANTHER" id="PTHR37422:SF17">
    <property type="entry name" value="O-ANTIGEN LIGASE"/>
    <property type="match status" value="1"/>
</dbReference>
<evidence type="ECO:0000256" key="5">
    <source>
        <dbReference type="SAM" id="Phobius"/>
    </source>
</evidence>
<comment type="subcellular location">
    <subcellularLocation>
        <location evidence="1">Membrane</location>
        <topology evidence="1">Multi-pass membrane protein</topology>
    </subcellularLocation>
</comment>
<evidence type="ECO:0000256" key="2">
    <source>
        <dbReference type="ARBA" id="ARBA00022692"/>
    </source>
</evidence>
<proteinExistence type="predicted"/>
<evidence type="ECO:0000313" key="7">
    <source>
        <dbReference type="EMBL" id="PIY93995.1"/>
    </source>
</evidence>
<evidence type="ECO:0000256" key="4">
    <source>
        <dbReference type="ARBA" id="ARBA00023136"/>
    </source>
</evidence>
<feature type="transmembrane region" description="Helical" evidence="5">
    <location>
        <begin position="305"/>
        <end position="327"/>
    </location>
</feature>
<sequence length="470" mass="53904">MIKCSSFMIMTNVSNIVISLSNKYKNMKLIKIVQYLFYLLIFALPWQTRLIYQTGELNGGFWEYGTKALYGTEILLAVIFILIISQIVISIKGQKIEWQLRPLDYFILGFIIFILLSTFWSIDCSQTLYYFSLLIEGLALFYLASRLGLKFRLLSYSFVFSGLLQSILAIQQFLTQMIYGNKWLGMASQNVTDLGVSTIEGAGRFMRAYGSLSHPNMLGGWLVVCIIFLLGLLFQYQKRFYHAPWKVSKALIGQAIFLFSSLVIMTYGLVLSFSRSAWIGLIVAMIFIWIGLFKQKKKDLLKFYLRLNLIILLVIVLFSMVYGQLLINRVSVESRLEVQSIDQRLQGYGQAFSIFKAHSLVGVGLGNYTAALYEVDNTRPAWEYQPVHNLDLLTMAELGIIGELILIGIFISILLIIFKQWRVRAEENRVILLSAALAIVVMAIFDHYLWSLYFGILLFWLILGLSIREE</sequence>
<dbReference type="PANTHER" id="PTHR37422">
    <property type="entry name" value="TEICHURONIC ACID BIOSYNTHESIS PROTEIN TUAE"/>
    <property type="match status" value="1"/>
</dbReference>
<dbReference type="InterPro" id="IPR007016">
    <property type="entry name" value="O-antigen_ligase-rel_domated"/>
</dbReference>
<keyword evidence="3 5" id="KW-1133">Transmembrane helix</keyword>
<dbReference type="EMBL" id="PFMC01000077">
    <property type="protein sequence ID" value="PIY93995.1"/>
    <property type="molecule type" value="Genomic_DNA"/>
</dbReference>
<dbReference type="Proteomes" id="UP000228689">
    <property type="component" value="Unassembled WGS sequence"/>
</dbReference>
<evidence type="ECO:0000256" key="1">
    <source>
        <dbReference type="ARBA" id="ARBA00004141"/>
    </source>
</evidence>
<feature type="domain" description="O-antigen ligase-related" evidence="6">
    <location>
        <begin position="261"/>
        <end position="406"/>
    </location>
</feature>
<dbReference type="InterPro" id="IPR051533">
    <property type="entry name" value="WaaL-like"/>
</dbReference>
<dbReference type="GO" id="GO:0016020">
    <property type="term" value="C:membrane"/>
    <property type="evidence" value="ECO:0007669"/>
    <property type="project" value="UniProtKB-SubCell"/>
</dbReference>
<gene>
    <name evidence="7" type="ORF">COY67_03255</name>
</gene>
<feature type="transmembrane region" description="Helical" evidence="5">
    <location>
        <begin position="430"/>
        <end position="445"/>
    </location>
</feature>
<feature type="transmembrane region" description="Helical" evidence="5">
    <location>
        <begin position="451"/>
        <end position="467"/>
    </location>
</feature>
<feature type="transmembrane region" description="Helical" evidence="5">
    <location>
        <begin position="398"/>
        <end position="418"/>
    </location>
</feature>
<evidence type="ECO:0000259" key="6">
    <source>
        <dbReference type="Pfam" id="PF04932"/>
    </source>
</evidence>
<accession>A0A2M7RB71</accession>